<organism evidence="2">
    <name type="scientific">Capra hircus</name>
    <name type="common">Goat</name>
    <dbReference type="NCBI Taxonomy" id="9925"/>
    <lineage>
        <taxon>Eukaryota</taxon>
        <taxon>Metazoa</taxon>
        <taxon>Chordata</taxon>
        <taxon>Craniata</taxon>
        <taxon>Vertebrata</taxon>
        <taxon>Euteleostomi</taxon>
        <taxon>Mammalia</taxon>
        <taxon>Eutheria</taxon>
        <taxon>Laurasiatheria</taxon>
        <taxon>Artiodactyla</taxon>
        <taxon>Ruminantia</taxon>
        <taxon>Pecora</taxon>
        <taxon>Bovidae</taxon>
        <taxon>Caprinae</taxon>
        <taxon>Capra</taxon>
    </lineage>
</organism>
<evidence type="ECO:0008006" key="3">
    <source>
        <dbReference type="Google" id="ProtNLM"/>
    </source>
</evidence>
<dbReference type="InterPro" id="IPR029058">
    <property type="entry name" value="AB_hydrolase_fold"/>
</dbReference>
<name>A0A8C2R2E0_CAPHI</name>
<accession>A0A8C2R2E0</accession>
<evidence type="ECO:0000313" key="2">
    <source>
        <dbReference type="Ensembl" id="ENSCHIP00010022479.1"/>
    </source>
</evidence>
<reference evidence="2" key="1">
    <citation type="submission" date="2019-03" db="EMBL/GenBank/DDBJ databases">
        <title>Genome sequencing and reference-guided assembly of Black Bengal Goat (Capra hircus).</title>
        <authorList>
            <person name="Siddiki A.Z."/>
            <person name="Baten A."/>
            <person name="Billah M."/>
            <person name="Alam M.A.U."/>
            <person name="Shawrob K.S.M."/>
            <person name="Saha S."/>
            <person name="Chowdhury M."/>
            <person name="Rahman A.H."/>
            <person name="Stear M."/>
            <person name="Miah G."/>
            <person name="Das G.B."/>
            <person name="Hossain M.M."/>
            <person name="Kumkum M."/>
            <person name="Islam M.S."/>
            <person name="Mollah A.M."/>
            <person name="Ahsan A."/>
            <person name="Tusar F."/>
            <person name="Khan M.K.I."/>
        </authorList>
    </citation>
    <scope>NUCLEOTIDE SEQUENCE [LARGE SCALE GENOMIC DNA]</scope>
</reference>
<dbReference type="InterPro" id="IPR001563">
    <property type="entry name" value="Peptidase_S10"/>
</dbReference>
<reference evidence="2" key="2">
    <citation type="submission" date="2025-08" db="UniProtKB">
        <authorList>
            <consortium name="Ensembl"/>
        </authorList>
    </citation>
    <scope>IDENTIFICATION</scope>
</reference>
<evidence type="ECO:0000256" key="1">
    <source>
        <dbReference type="ARBA" id="ARBA00009431"/>
    </source>
</evidence>
<proteinExistence type="inferred from homology"/>
<dbReference type="GO" id="GO:0004185">
    <property type="term" value="F:serine-type carboxypeptidase activity"/>
    <property type="evidence" value="ECO:0007669"/>
    <property type="project" value="InterPro"/>
</dbReference>
<dbReference type="Ensembl" id="ENSCHIT00010031714.1">
    <property type="protein sequence ID" value="ENSCHIP00010022479.1"/>
    <property type="gene ID" value="ENSCHIG00010016273.1"/>
</dbReference>
<sequence length="437" mass="49540">PPKLLCPWHSPGRKTEVDCHSILQRIFPTQGSKPGLLQCRQILYRLSHREDSHEQYNDLQFVKVILCIFPVSLLKKIGATPDPTQSLPTPLGELHNSCSFCRWWAAGQLPLSSSGCLRSLGTQSIPGGQKHYVLRKGRVLRRDSLLLRKGGRPLGLLDKDVSWLLFQAIQQRAIQCNFAGVALGDAWISPINSVLSWGPFLYSVSLLDDQGLAEVSQAAEEVLDALNKGLYQKATRLWEKTEMVIQQNTDEVNFYNILTKNSSMPAVASRLGFTQIHLVHLFQRHVRRLQQDPLSQLMNGPIRKKLRIIPDVCTWGGQASFVFLNMEGDFMKPVVSIVDELLEAGVNVTVYNGQLDLIVDTMGQESWMRELKWKELPKFNQLKWKPLHSDPKSSETSAFVKSYKNLAFYWILRAGHMVPSDQPETALKMMRLVTQQE</sequence>
<comment type="similarity">
    <text evidence="1">Belongs to the peptidase S10 family.</text>
</comment>
<protein>
    <recommendedName>
        <fullName evidence="3">Serine carboxypeptidase 1</fullName>
    </recommendedName>
</protein>
<dbReference type="GO" id="GO:0006508">
    <property type="term" value="P:proteolysis"/>
    <property type="evidence" value="ECO:0007669"/>
    <property type="project" value="InterPro"/>
</dbReference>
<dbReference type="Pfam" id="PF00450">
    <property type="entry name" value="Peptidase_S10"/>
    <property type="match status" value="1"/>
</dbReference>
<dbReference type="AlphaFoldDB" id="A0A8C2R2E0"/>
<dbReference type="Gene3D" id="3.40.50.1820">
    <property type="entry name" value="alpha/beta hydrolase"/>
    <property type="match status" value="1"/>
</dbReference>
<dbReference type="SUPFAM" id="SSF53474">
    <property type="entry name" value="alpha/beta-Hydrolases"/>
    <property type="match status" value="1"/>
</dbReference>